<keyword evidence="2" id="KW-1185">Reference proteome</keyword>
<evidence type="ECO:0000313" key="1">
    <source>
        <dbReference type="EMBL" id="TNN10192.1"/>
    </source>
</evidence>
<proteinExistence type="predicted"/>
<evidence type="ECO:0000313" key="2">
    <source>
        <dbReference type="Proteomes" id="UP000311919"/>
    </source>
</evidence>
<reference evidence="1 2" key="1">
    <citation type="submission" date="2019-03" db="EMBL/GenBank/DDBJ databases">
        <title>An improved genome assembly of the fluke Schistosoma japonicum.</title>
        <authorList>
            <person name="Hu W."/>
            <person name="Luo F."/>
            <person name="Yin M."/>
            <person name="Mo X."/>
            <person name="Sun C."/>
            <person name="Wu Q."/>
            <person name="Zhu B."/>
            <person name="Xiang M."/>
            <person name="Wang J."/>
            <person name="Wang Y."/>
            <person name="Zhang T."/>
            <person name="Xu B."/>
            <person name="Zheng H."/>
            <person name="Feng Z."/>
        </authorList>
    </citation>
    <scope>NUCLEOTIDE SEQUENCE [LARGE SCALE GENOMIC DNA]</scope>
    <source>
        <strain evidence="1">HuSjv2</strain>
        <tissue evidence="1">Worms</tissue>
    </source>
</reference>
<comment type="caution">
    <text evidence="1">The sequence shown here is derived from an EMBL/GenBank/DDBJ whole genome shotgun (WGS) entry which is preliminary data.</text>
</comment>
<accession>A0A4Z2D153</accession>
<name>A0A4Z2D153_SCHJA</name>
<gene>
    <name evidence="1" type="ORF">EWB00_005621</name>
</gene>
<dbReference type="EMBL" id="SKCS01000369">
    <property type="protein sequence ID" value="TNN10192.1"/>
    <property type="molecule type" value="Genomic_DNA"/>
</dbReference>
<feature type="non-terminal residue" evidence="1">
    <location>
        <position position="1"/>
    </location>
</feature>
<protein>
    <submittedName>
        <fullName evidence="1">Cytoplasmic dynein 1 heavy chain 1</fullName>
    </submittedName>
</protein>
<sequence>TIEPLRNDLKTPSNIEEAKNNQVIIKALQISIAEYNEEFAVLISQAQVIKLDLVIVKAILIVRNGTISVL</sequence>
<dbReference type="Proteomes" id="UP000311919">
    <property type="component" value="Unassembled WGS sequence"/>
</dbReference>
<dbReference type="AlphaFoldDB" id="A0A4Z2D153"/>
<dbReference type="STRING" id="6182.A0A4Z2D153"/>
<organism evidence="1 2">
    <name type="scientific">Schistosoma japonicum</name>
    <name type="common">Blood fluke</name>
    <dbReference type="NCBI Taxonomy" id="6182"/>
    <lineage>
        <taxon>Eukaryota</taxon>
        <taxon>Metazoa</taxon>
        <taxon>Spiralia</taxon>
        <taxon>Lophotrochozoa</taxon>
        <taxon>Platyhelminthes</taxon>
        <taxon>Trematoda</taxon>
        <taxon>Digenea</taxon>
        <taxon>Strigeidida</taxon>
        <taxon>Schistosomatoidea</taxon>
        <taxon>Schistosomatidae</taxon>
        <taxon>Schistosoma</taxon>
    </lineage>
</organism>
<feature type="non-terminal residue" evidence="1">
    <location>
        <position position="70"/>
    </location>
</feature>